<organism evidence="1 2">
    <name type="scientific">Sinorhizobium phage phiN3</name>
    <dbReference type="NCBI Taxonomy" id="1647405"/>
    <lineage>
        <taxon>Viruses</taxon>
        <taxon>Duplodnaviria</taxon>
        <taxon>Heunggongvirae</taxon>
        <taxon>Uroviricota</taxon>
        <taxon>Caudoviricetes</taxon>
        <taxon>Emdodecavirus</taxon>
        <taxon>Emdodecavirus N3</taxon>
    </lineage>
</organism>
<dbReference type="GeneID" id="26639031"/>
<evidence type="ECO:0000313" key="1">
    <source>
        <dbReference type="EMBL" id="AKF13559.1"/>
    </source>
</evidence>
<reference evidence="1 2" key="1">
    <citation type="submission" date="2015-04" db="EMBL/GenBank/DDBJ databases">
        <authorList>
            <person name="Hodson T.S."/>
            <person name="Hyde J.R."/>
            <person name="Schouten J.T."/>
            <person name="Crockett J.T."/>
            <person name="Smith T.A."/>
            <person name="Merrill B.D."/>
            <person name="Crook M.B."/>
            <person name="Griffitts J.S."/>
            <person name="Burnett S.H."/>
            <person name="Grose J.H."/>
            <person name="Breakwell D.P."/>
        </authorList>
    </citation>
    <scope>NUCLEOTIDE SEQUENCE [LARGE SCALE GENOMIC DNA]</scope>
</reference>
<gene>
    <name evidence="1" type="ORF">PHIN3_296</name>
</gene>
<dbReference type="Proteomes" id="UP000202958">
    <property type="component" value="Segment"/>
</dbReference>
<dbReference type="RefSeq" id="YP_009212536.1">
    <property type="nucleotide sequence ID" value="NC_028945.1"/>
</dbReference>
<protein>
    <submittedName>
        <fullName evidence="1">Uncharacterized protein</fullName>
    </submittedName>
</protein>
<keyword evidence="2" id="KW-1185">Reference proteome</keyword>
<dbReference type="OrthoDB" id="8346at10239"/>
<dbReference type="KEGG" id="vg:26639031"/>
<accession>A0A0F6WCQ8</accession>
<proteinExistence type="predicted"/>
<dbReference type="EMBL" id="KR052482">
    <property type="protein sequence ID" value="AKF13559.1"/>
    <property type="molecule type" value="Genomic_DNA"/>
</dbReference>
<dbReference type="Pfam" id="PF12843">
    <property type="entry name" value="QSregVF_b"/>
    <property type="match status" value="1"/>
</dbReference>
<evidence type="ECO:0000313" key="2">
    <source>
        <dbReference type="Proteomes" id="UP000202958"/>
    </source>
</evidence>
<dbReference type="InterPro" id="IPR024530">
    <property type="entry name" value="QSregVF_b"/>
</dbReference>
<sequence>MNTAAADKKMTVLVYCITGAKNAMYTIRTQRVIPGMMIACNDHYVCNVAATEEKAEEKALAYCARMQERMGDSVVVEYIGFDGGDIIKRRGKLSAYDTQAIEDIEAGEFPFGKHKGERIVDAPDGYITWLADQMNNPALKPVMAALAAVAYGVAIERGLFAKREARKLELQEMEAKSNFVGTIGERREFEGELISVFGIKNDPSDMGVAYYVNKIKMGDDIIVYAGNKLGERGDTLKIKATIKAHKEYKGAKTTKVNRPKVL</sequence>
<name>A0A0F6WCQ8_9CAUD</name>